<accession>A0AAN8WKV7</accession>
<proteinExistence type="predicted"/>
<organism evidence="2 3">
    <name type="scientific">Halocaridina rubra</name>
    <name type="common">Hawaiian red shrimp</name>
    <dbReference type="NCBI Taxonomy" id="373956"/>
    <lineage>
        <taxon>Eukaryota</taxon>
        <taxon>Metazoa</taxon>
        <taxon>Ecdysozoa</taxon>
        <taxon>Arthropoda</taxon>
        <taxon>Crustacea</taxon>
        <taxon>Multicrustacea</taxon>
        <taxon>Malacostraca</taxon>
        <taxon>Eumalacostraca</taxon>
        <taxon>Eucarida</taxon>
        <taxon>Decapoda</taxon>
        <taxon>Pleocyemata</taxon>
        <taxon>Caridea</taxon>
        <taxon>Atyoidea</taxon>
        <taxon>Atyidae</taxon>
        <taxon>Halocaridina</taxon>
    </lineage>
</organism>
<dbReference type="AlphaFoldDB" id="A0AAN8WKV7"/>
<protein>
    <submittedName>
        <fullName evidence="2">Uncharacterized protein</fullName>
    </submittedName>
</protein>
<gene>
    <name evidence="2" type="ORF">SK128_023077</name>
</gene>
<dbReference type="EMBL" id="JAXCGZ010017484">
    <property type="protein sequence ID" value="KAK7068037.1"/>
    <property type="molecule type" value="Genomic_DNA"/>
</dbReference>
<name>A0AAN8WKV7_HALRR</name>
<comment type="caution">
    <text evidence="2">The sequence shown here is derived from an EMBL/GenBank/DDBJ whole genome shotgun (WGS) entry which is preliminary data.</text>
</comment>
<feature type="compositionally biased region" description="Basic residues" evidence="1">
    <location>
        <begin position="68"/>
        <end position="78"/>
    </location>
</feature>
<feature type="region of interest" description="Disordered" evidence="1">
    <location>
        <begin position="57"/>
        <end position="104"/>
    </location>
</feature>
<feature type="compositionally biased region" description="Low complexity" evidence="1">
    <location>
        <begin position="94"/>
        <end position="104"/>
    </location>
</feature>
<evidence type="ECO:0000313" key="3">
    <source>
        <dbReference type="Proteomes" id="UP001381693"/>
    </source>
</evidence>
<feature type="non-terminal residue" evidence="2">
    <location>
        <position position="1"/>
    </location>
</feature>
<sequence length="118" mass="12952">PASFVALREWCSDDETLTGVVLRSHFPFGACARSASCARTYAPQTSLARTARARALPQVPAGAGTHRCDRKRLQKARKVPTELSPGEQQWGLTSSSDSSSSSSDSFFFCFFFFSLYVM</sequence>
<reference evidence="2 3" key="1">
    <citation type="submission" date="2023-11" db="EMBL/GenBank/DDBJ databases">
        <title>Halocaridina rubra genome assembly.</title>
        <authorList>
            <person name="Smith C."/>
        </authorList>
    </citation>
    <scope>NUCLEOTIDE SEQUENCE [LARGE SCALE GENOMIC DNA]</scope>
    <source>
        <strain evidence="2">EP-1</strain>
        <tissue evidence="2">Whole</tissue>
    </source>
</reference>
<keyword evidence="3" id="KW-1185">Reference proteome</keyword>
<evidence type="ECO:0000313" key="2">
    <source>
        <dbReference type="EMBL" id="KAK7068037.1"/>
    </source>
</evidence>
<evidence type="ECO:0000256" key="1">
    <source>
        <dbReference type="SAM" id="MobiDB-lite"/>
    </source>
</evidence>
<dbReference type="Proteomes" id="UP001381693">
    <property type="component" value="Unassembled WGS sequence"/>
</dbReference>